<feature type="transmembrane region" description="Helical" evidence="1">
    <location>
        <begin position="157"/>
        <end position="174"/>
    </location>
</feature>
<feature type="transmembrane region" description="Helical" evidence="1">
    <location>
        <begin position="74"/>
        <end position="96"/>
    </location>
</feature>
<dbReference type="KEGG" id="htq:FRZ44_04220"/>
<feature type="transmembrane region" description="Helical" evidence="1">
    <location>
        <begin position="362"/>
        <end position="382"/>
    </location>
</feature>
<feature type="transmembrane region" description="Helical" evidence="1">
    <location>
        <begin position="105"/>
        <end position="126"/>
    </location>
</feature>
<feature type="transmembrane region" description="Helical" evidence="1">
    <location>
        <begin position="27"/>
        <end position="48"/>
    </location>
</feature>
<keyword evidence="1" id="KW-1133">Transmembrane helix</keyword>
<feature type="transmembrane region" description="Helical" evidence="1">
    <location>
        <begin position="310"/>
        <end position="327"/>
    </location>
</feature>
<feature type="transmembrane region" description="Helical" evidence="1">
    <location>
        <begin position="180"/>
        <end position="211"/>
    </location>
</feature>
<name>A0A5J6MCX3_9PROT</name>
<dbReference type="Proteomes" id="UP000326202">
    <property type="component" value="Chromosome"/>
</dbReference>
<reference evidence="2 3" key="1">
    <citation type="submission" date="2019-08" db="EMBL/GenBank/DDBJ databases">
        <title>Hyperibacter terrae gen. nov., sp. nov. and Hyperibacter viscosus sp. nov., two new members in the family Rhodospirillaceae isolated from the rhizosphere of Hypericum perforatum.</title>
        <authorList>
            <person name="Noviana Z."/>
        </authorList>
    </citation>
    <scope>NUCLEOTIDE SEQUENCE [LARGE SCALE GENOMIC DNA]</scope>
    <source>
        <strain evidence="2 3">R5913</strain>
    </source>
</reference>
<keyword evidence="1" id="KW-0812">Transmembrane</keyword>
<gene>
    <name evidence="2" type="ORF">FRZ44_04220</name>
</gene>
<accession>A0A5J6MCX3</accession>
<protein>
    <submittedName>
        <fullName evidence="2">Uncharacterized protein</fullName>
    </submittedName>
</protein>
<proteinExistence type="predicted"/>
<evidence type="ECO:0000313" key="2">
    <source>
        <dbReference type="EMBL" id="QEX15142.1"/>
    </source>
</evidence>
<feature type="transmembrane region" description="Helical" evidence="1">
    <location>
        <begin position="223"/>
        <end position="245"/>
    </location>
</feature>
<keyword evidence="3" id="KW-1185">Reference proteome</keyword>
<feature type="transmembrane region" description="Helical" evidence="1">
    <location>
        <begin position="132"/>
        <end position="152"/>
    </location>
</feature>
<feature type="transmembrane region" description="Helical" evidence="1">
    <location>
        <begin position="273"/>
        <end position="290"/>
    </location>
</feature>
<feature type="transmembrane region" description="Helical" evidence="1">
    <location>
        <begin position="430"/>
        <end position="450"/>
    </location>
</feature>
<dbReference type="EMBL" id="CP042906">
    <property type="protein sequence ID" value="QEX15142.1"/>
    <property type="molecule type" value="Genomic_DNA"/>
</dbReference>
<organism evidence="2 3">
    <name type="scientific">Hypericibacter terrae</name>
    <dbReference type="NCBI Taxonomy" id="2602015"/>
    <lineage>
        <taxon>Bacteria</taxon>
        <taxon>Pseudomonadati</taxon>
        <taxon>Pseudomonadota</taxon>
        <taxon>Alphaproteobacteria</taxon>
        <taxon>Rhodospirillales</taxon>
        <taxon>Dongiaceae</taxon>
        <taxon>Hypericibacter</taxon>
    </lineage>
</organism>
<sequence>MKAAPTPDRPGAPAPTRRWPLHLSVKFLPTAIGPTAIWVVLVGSTLAARPPLASLDSLVLAQAWWQWSGGNADLVGAFAYNPPLLAWLIQAGWWLFGTSELWARLVGPLFALGTILTAGPVARLLWPRRPQTLATAPIILVGFGGFAGALALTLPDLALAAFLLGAVAGLGLVLDRRPIFGWTVFGLALGLAGLARGGGGMIHILPMLLVLPWLDRGQRRPRLLQWLVGALGALVLASLLLAPWLGNLQDPIAALTADPSRYPGAPQPAPERPLYWLLLLAPGLLHPWAWWKPIWRAMRNQTRMPIDDGLRLTLLATAVALIASVLTEGRSSYGLVPALAPLALVAARLLTVQANKPTDYHAALPTLPVLLAGLLFFLLNIVPVAHLDAVWRQFVSPSGLPIWLGGTSLISGLVLLGGAYLVGQAAPRALIARMMQLALLPTLVVVSFNIEFAQSLRPFFDISPLAAKIHELQQSGRKVALLGRYRGEYDFLGRLDQPVTVFASAGAALGWAAQNPDGVVLSYFQGGVLRLPLRPLMLGAAGDNWAAFWPADDVVSSNGAVLAQRF</sequence>
<feature type="transmembrane region" description="Helical" evidence="1">
    <location>
        <begin position="333"/>
        <end position="350"/>
    </location>
</feature>
<dbReference type="RefSeq" id="WP_151175625.1">
    <property type="nucleotide sequence ID" value="NZ_CP042906.1"/>
</dbReference>
<dbReference type="AlphaFoldDB" id="A0A5J6MCX3"/>
<evidence type="ECO:0000313" key="3">
    <source>
        <dbReference type="Proteomes" id="UP000326202"/>
    </source>
</evidence>
<evidence type="ECO:0000256" key="1">
    <source>
        <dbReference type="SAM" id="Phobius"/>
    </source>
</evidence>
<keyword evidence="1" id="KW-0472">Membrane</keyword>
<feature type="transmembrane region" description="Helical" evidence="1">
    <location>
        <begin position="402"/>
        <end position="423"/>
    </location>
</feature>
<dbReference type="OrthoDB" id="9810951at2"/>